<dbReference type="Proteomes" id="UP000237082">
    <property type="component" value="Unassembled WGS sequence"/>
</dbReference>
<dbReference type="EMBL" id="PQWB01000025">
    <property type="protein sequence ID" value="POZ62721.1"/>
    <property type="molecule type" value="Genomic_DNA"/>
</dbReference>
<gene>
    <name evidence="1" type="ORF">C2I19_07185</name>
</gene>
<dbReference type="AlphaFoldDB" id="A0A2S5DI81"/>
<keyword evidence="2" id="KW-1185">Reference proteome</keyword>
<evidence type="ECO:0000313" key="1">
    <source>
        <dbReference type="EMBL" id="POZ62721.1"/>
    </source>
</evidence>
<sequence>MVAVVTSAGLGVRNGSLASLGGQGQLGEAAFGRGGERVYVNAGNGNLVLQRRDDFL</sequence>
<evidence type="ECO:0000313" key="2">
    <source>
        <dbReference type="Proteomes" id="UP000237082"/>
    </source>
</evidence>
<feature type="non-terminal residue" evidence="1">
    <location>
        <position position="56"/>
    </location>
</feature>
<accession>A0A2S5DI81</accession>
<reference evidence="2" key="1">
    <citation type="submission" date="2018-02" db="EMBL/GenBank/DDBJ databases">
        <authorList>
            <person name="O'Hara-Hanley K."/>
            <person name="Soby S."/>
        </authorList>
    </citation>
    <scope>NUCLEOTIDE SEQUENCE [LARGE SCALE GENOMIC DNA]</scope>
    <source>
        <strain evidence="2">MWU14-2602</strain>
    </source>
</reference>
<proteinExistence type="predicted"/>
<organism evidence="1 2">
    <name type="scientific">Chromobacterium alticapitis</name>
    <dbReference type="NCBI Taxonomy" id="2073169"/>
    <lineage>
        <taxon>Bacteria</taxon>
        <taxon>Pseudomonadati</taxon>
        <taxon>Pseudomonadota</taxon>
        <taxon>Betaproteobacteria</taxon>
        <taxon>Neisseriales</taxon>
        <taxon>Chromobacteriaceae</taxon>
        <taxon>Chromobacterium</taxon>
    </lineage>
</organism>
<protein>
    <submittedName>
        <fullName evidence="1">RHS repeat protein</fullName>
    </submittedName>
</protein>
<comment type="caution">
    <text evidence="1">The sequence shown here is derived from an EMBL/GenBank/DDBJ whole genome shotgun (WGS) entry which is preliminary data.</text>
</comment>
<name>A0A2S5DI81_9NEIS</name>